<dbReference type="RefSeq" id="WP_340290919.1">
    <property type="nucleotide sequence ID" value="NZ_JBBJUP010000010.1"/>
</dbReference>
<sequence length="126" mass="13266">MSIYSNNASGNSRVGMQIGYVGGDISENRGLLAGDPDNDRAPDLSDHLDRLEMLVTELRDTGQIDGDAAELASEDVTSARNVLPVRGDKDARRFTAHLRRIGGAITASAAVTTAVAEAVSAVQELL</sequence>
<name>A0ABU8T939_9PSEU</name>
<evidence type="ECO:0000313" key="1">
    <source>
        <dbReference type="EMBL" id="MEJ8280128.1"/>
    </source>
</evidence>
<gene>
    <name evidence="1" type="ORF">WJX68_14370</name>
</gene>
<evidence type="ECO:0000313" key="2">
    <source>
        <dbReference type="Proteomes" id="UP001364211"/>
    </source>
</evidence>
<keyword evidence="2" id="KW-1185">Reference proteome</keyword>
<accession>A0ABU8T939</accession>
<proteinExistence type="predicted"/>
<comment type="caution">
    <text evidence="1">The sequence shown here is derived from an EMBL/GenBank/DDBJ whole genome shotgun (WGS) entry which is preliminary data.</text>
</comment>
<dbReference type="Proteomes" id="UP001364211">
    <property type="component" value="Unassembled WGS sequence"/>
</dbReference>
<reference evidence="1 2" key="1">
    <citation type="submission" date="2024-03" db="EMBL/GenBank/DDBJ databases">
        <title>Draft genome sequence of Pseudonocardia sp. DW16-2.</title>
        <authorList>
            <person name="Duangmal K."/>
        </authorList>
    </citation>
    <scope>NUCLEOTIDE SEQUENCE [LARGE SCALE GENOMIC DNA]</scope>
    <source>
        <strain evidence="1 2">DW16-2</strain>
    </source>
</reference>
<protein>
    <submittedName>
        <fullName evidence="1">Uncharacterized protein</fullName>
    </submittedName>
</protein>
<dbReference type="EMBL" id="JBBJUP010000010">
    <property type="protein sequence ID" value="MEJ8280128.1"/>
    <property type="molecule type" value="Genomic_DNA"/>
</dbReference>
<organism evidence="1 2">
    <name type="scientific">Pseudonocardia spirodelae</name>
    <dbReference type="NCBI Taxonomy" id="3133431"/>
    <lineage>
        <taxon>Bacteria</taxon>
        <taxon>Bacillati</taxon>
        <taxon>Actinomycetota</taxon>
        <taxon>Actinomycetes</taxon>
        <taxon>Pseudonocardiales</taxon>
        <taxon>Pseudonocardiaceae</taxon>
        <taxon>Pseudonocardia</taxon>
    </lineage>
</organism>